<keyword evidence="2" id="KW-1185">Reference proteome</keyword>
<reference evidence="1 2" key="1">
    <citation type="submission" date="2023-07" db="EMBL/GenBank/DDBJ databases">
        <title>Genomic Encyclopedia of Type Strains, Phase IV (KMG-IV): sequencing the most valuable type-strain genomes for metagenomic binning, comparative biology and taxonomic classification.</title>
        <authorList>
            <person name="Goeker M."/>
        </authorList>
    </citation>
    <scope>NUCLEOTIDE SEQUENCE [LARGE SCALE GENOMIC DNA]</scope>
    <source>
        <strain evidence="1 2">DSM 29005</strain>
    </source>
</reference>
<evidence type="ECO:0000313" key="2">
    <source>
        <dbReference type="Proteomes" id="UP001234495"/>
    </source>
</evidence>
<name>A0ABT9ZJK2_9BACI</name>
<protein>
    <submittedName>
        <fullName evidence="1">Uncharacterized protein</fullName>
    </submittedName>
</protein>
<comment type="caution">
    <text evidence="1">The sequence shown here is derived from an EMBL/GenBank/DDBJ whole genome shotgun (WGS) entry which is preliminary data.</text>
</comment>
<sequence length="69" mass="8221">MIEISQRFDLENDLTKQIKQLEEVGLWVFGNRQVNEKNNWITAIVEIYSEDNPVIQKVKFDKDLVQKNK</sequence>
<evidence type="ECO:0000313" key="1">
    <source>
        <dbReference type="EMBL" id="MDQ0232442.1"/>
    </source>
</evidence>
<proteinExistence type="predicted"/>
<gene>
    <name evidence="1" type="ORF">J2S19_003753</name>
</gene>
<accession>A0ABT9ZJK2</accession>
<dbReference type="RefSeq" id="WP_307344441.1">
    <property type="nucleotide sequence ID" value="NZ_JAUSUD010000021.1"/>
</dbReference>
<dbReference type="Proteomes" id="UP001234495">
    <property type="component" value="Unassembled WGS sequence"/>
</dbReference>
<organism evidence="1 2">
    <name type="scientific">Metabacillus malikii</name>
    <dbReference type="NCBI Taxonomy" id="1504265"/>
    <lineage>
        <taxon>Bacteria</taxon>
        <taxon>Bacillati</taxon>
        <taxon>Bacillota</taxon>
        <taxon>Bacilli</taxon>
        <taxon>Bacillales</taxon>
        <taxon>Bacillaceae</taxon>
        <taxon>Metabacillus</taxon>
    </lineage>
</organism>
<dbReference type="EMBL" id="JAUSUD010000021">
    <property type="protein sequence ID" value="MDQ0232442.1"/>
    <property type="molecule type" value="Genomic_DNA"/>
</dbReference>